<sequence length="123" mass="13554">MFVDFVSVDTYVEHPRLHGAVRRSNIGDFDMNKMFDSTTDNDPRSHEPLIGDYASGNDIPRALLQEHKSRNRPPPSRPRKKRGRTAQEHRRSMGGDGDSAVASEVEAGESGDADSAAEADDES</sequence>
<proteinExistence type="predicted"/>
<evidence type="ECO:0000313" key="2">
    <source>
        <dbReference type="EMBL" id="KAE9284560.1"/>
    </source>
</evidence>
<reference evidence="2 3" key="1">
    <citation type="submission" date="2018-08" db="EMBL/GenBank/DDBJ databases">
        <title>Genomic investigation of the strawberry pathogen Phytophthora fragariae indicates pathogenicity is determined by transcriptional variation in three key races.</title>
        <authorList>
            <person name="Adams T.M."/>
            <person name="Armitage A.D."/>
            <person name="Sobczyk M.K."/>
            <person name="Bates H.J."/>
            <person name="Dunwell J.M."/>
            <person name="Nellist C.F."/>
            <person name="Harrison R.J."/>
        </authorList>
    </citation>
    <scope>NUCLEOTIDE SEQUENCE [LARGE SCALE GENOMIC DNA]</scope>
    <source>
        <strain evidence="2 3">SCRP333</strain>
    </source>
</reference>
<name>A0A6A4C395_9STRA</name>
<keyword evidence="3" id="KW-1185">Reference proteome</keyword>
<feature type="region of interest" description="Disordered" evidence="1">
    <location>
        <begin position="24"/>
        <end position="123"/>
    </location>
</feature>
<evidence type="ECO:0000256" key="1">
    <source>
        <dbReference type="SAM" id="MobiDB-lite"/>
    </source>
</evidence>
<dbReference type="Proteomes" id="UP000434957">
    <property type="component" value="Unassembled WGS sequence"/>
</dbReference>
<organism evidence="2 3">
    <name type="scientific">Phytophthora rubi</name>
    <dbReference type="NCBI Taxonomy" id="129364"/>
    <lineage>
        <taxon>Eukaryota</taxon>
        <taxon>Sar</taxon>
        <taxon>Stramenopiles</taxon>
        <taxon>Oomycota</taxon>
        <taxon>Peronosporomycetes</taxon>
        <taxon>Peronosporales</taxon>
        <taxon>Peronosporaceae</taxon>
        <taxon>Phytophthora</taxon>
    </lineage>
</organism>
<protein>
    <submittedName>
        <fullName evidence="2">Uncharacterized protein</fullName>
    </submittedName>
</protein>
<accession>A0A6A4C395</accession>
<evidence type="ECO:0000313" key="3">
    <source>
        <dbReference type="Proteomes" id="UP000434957"/>
    </source>
</evidence>
<feature type="compositionally biased region" description="Acidic residues" evidence="1">
    <location>
        <begin position="106"/>
        <end position="123"/>
    </location>
</feature>
<comment type="caution">
    <text evidence="2">The sequence shown here is derived from an EMBL/GenBank/DDBJ whole genome shotgun (WGS) entry which is preliminary data.</text>
</comment>
<gene>
    <name evidence="2" type="ORF">PR003_g26823</name>
</gene>
<dbReference type="EMBL" id="QXFT01003569">
    <property type="protein sequence ID" value="KAE9284560.1"/>
    <property type="molecule type" value="Genomic_DNA"/>
</dbReference>
<dbReference type="AlphaFoldDB" id="A0A6A4C395"/>